<dbReference type="Gene3D" id="1.20.1250.20">
    <property type="entry name" value="MFS general substrate transporter like domains"/>
    <property type="match status" value="1"/>
</dbReference>
<protein>
    <recommendedName>
        <fullName evidence="5">Major facilitator superfamily (MFS) profile domain-containing protein</fullName>
    </recommendedName>
</protein>
<evidence type="ECO:0000256" key="1">
    <source>
        <dbReference type="SAM" id="MobiDB-lite"/>
    </source>
</evidence>
<evidence type="ECO:0000256" key="2">
    <source>
        <dbReference type="SAM" id="Phobius"/>
    </source>
</evidence>
<evidence type="ECO:0008006" key="5">
    <source>
        <dbReference type="Google" id="ProtNLM"/>
    </source>
</evidence>
<name>A0AAW0TZ86_SCYPA</name>
<comment type="caution">
    <text evidence="3">The sequence shown here is derived from an EMBL/GenBank/DDBJ whole genome shotgun (WGS) entry which is preliminary data.</text>
</comment>
<evidence type="ECO:0000313" key="3">
    <source>
        <dbReference type="EMBL" id="KAK8393074.1"/>
    </source>
</evidence>
<organism evidence="3 4">
    <name type="scientific">Scylla paramamosain</name>
    <name type="common">Mud crab</name>
    <dbReference type="NCBI Taxonomy" id="85552"/>
    <lineage>
        <taxon>Eukaryota</taxon>
        <taxon>Metazoa</taxon>
        <taxon>Ecdysozoa</taxon>
        <taxon>Arthropoda</taxon>
        <taxon>Crustacea</taxon>
        <taxon>Multicrustacea</taxon>
        <taxon>Malacostraca</taxon>
        <taxon>Eumalacostraca</taxon>
        <taxon>Eucarida</taxon>
        <taxon>Decapoda</taxon>
        <taxon>Pleocyemata</taxon>
        <taxon>Brachyura</taxon>
        <taxon>Eubrachyura</taxon>
        <taxon>Portunoidea</taxon>
        <taxon>Portunidae</taxon>
        <taxon>Portuninae</taxon>
        <taxon>Scylla</taxon>
    </lineage>
</organism>
<dbReference type="SUPFAM" id="SSF103473">
    <property type="entry name" value="MFS general substrate transporter"/>
    <property type="match status" value="1"/>
</dbReference>
<accession>A0AAW0TZ86</accession>
<proteinExistence type="predicted"/>
<feature type="transmembrane region" description="Helical" evidence="2">
    <location>
        <begin position="192"/>
        <end position="214"/>
    </location>
</feature>
<keyword evidence="2" id="KW-0812">Transmembrane</keyword>
<feature type="region of interest" description="Disordered" evidence="1">
    <location>
        <begin position="1"/>
        <end position="21"/>
    </location>
</feature>
<dbReference type="InterPro" id="IPR036259">
    <property type="entry name" value="MFS_trans_sf"/>
</dbReference>
<keyword evidence="2" id="KW-1133">Transmembrane helix</keyword>
<evidence type="ECO:0000313" key="4">
    <source>
        <dbReference type="Proteomes" id="UP001487740"/>
    </source>
</evidence>
<dbReference type="Proteomes" id="UP001487740">
    <property type="component" value="Unassembled WGS sequence"/>
</dbReference>
<dbReference type="EMBL" id="JARAKH010000021">
    <property type="protein sequence ID" value="KAK8393074.1"/>
    <property type="molecule type" value="Genomic_DNA"/>
</dbReference>
<dbReference type="AlphaFoldDB" id="A0AAW0TZ86"/>
<feature type="transmembrane region" description="Helical" evidence="2">
    <location>
        <begin position="152"/>
        <end position="172"/>
    </location>
</feature>
<reference evidence="3 4" key="1">
    <citation type="submission" date="2023-03" db="EMBL/GenBank/DDBJ databases">
        <title>High-quality genome of Scylla paramamosain provides insights in environmental adaptation.</title>
        <authorList>
            <person name="Zhang L."/>
        </authorList>
    </citation>
    <scope>NUCLEOTIDE SEQUENCE [LARGE SCALE GENOMIC DNA]</scope>
    <source>
        <strain evidence="3">LZ_2023a</strain>
        <tissue evidence="3">Muscle</tissue>
    </source>
</reference>
<keyword evidence="2" id="KW-0472">Membrane</keyword>
<gene>
    <name evidence="3" type="ORF">O3P69_013242</name>
</gene>
<sequence length="239" mass="26270">MMTEEAQHSSSQELRTDPAEVETVPHKGWAALVTIMALFTYARAKDTDVDLDDLDELFTNEAIHDEVGGEPVKNSSSDSKSTVDIGNIPVTLKMLVEDQRADPSLGNLLDKAVSKAESEDKSGIASMYGYSFGTIFSEYLMEIRASSMKVSWIYNLFHVTACLGSVMGATLVKELGWRKVIFASGLLTTLGMALSAFTTTADFLFFSYSILAVLNIRPLSRSLRTSTKWILCHYVIALS</sequence>
<keyword evidence="4" id="KW-1185">Reference proteome</keyword>